<gene>
    <name evidence="3" type="ORF">TWF718_001106</name>
</gene>
<evidence type="ECO:0000256" key="1">
    <source>
        <dbReference type="ARBA" id="ARBA00022801"/>
    </source>
</evidence>
<comment type="caution">
    <text evidence="3">The sequence shown here is derived from an EMBL/GenBank/DDBJ whole genome shotgun (WGS) entry which is preliminary data.</text>
</comment>
<evidence type="ECO:0000259" key="2">
    <source>
        <dbReference type="Pfam" id="PF07859"/>
    </source>
</evidence>
<evidence type="ECO:0000313" key="4">
    <source>
        <dbReference type="Proteomes" id="UP001313282"/>
    </source>
</evidence>
<organism evidence="3 4">
    <name type="scientific">Orbilia javanica</name>
    <dbReference type="NCBI Taxonomy" id="47235"/>
    <lineage>
        <taxon>Eukaryota</taxon>
        <taxon>Fungi</taxon>
        <taxon>Dikarya</taxon>
        <taxon>Ascomycota</taxon>
        <taxon>Pezizomycotina</taxon>
        <taxon>Orbiliomycetes</taxon>
        <taxon>Orbiliales</taxon>
        <taxon>Orbiliaceae</taxon>
        <taxon>Orbilia</taxon>
    </lineage>
</organism>
<dbReference type="PANTHER" id="PTHR48081:SF8">
    <property type="entry name" value="ALPHA_BETA HYDROLASE FOLD-3 DOMAIN-CONTAINING PROTEIN-RELATED"/>
    <property type="match status" value="1"/>
</dbReference>
<dbReference type="InterPro" id="IPR013094">
    <property type="entry name" value="AB_hydrolase_3"/>
</dbReference>
<dbReference type="Pfam" id="PF07859">
    <property type="entry name" value="Abhydrolase_3"/>
    <property type="match status" value="1"/>
</dbReference>
<name>A0AAN8NH26_9PEZI</name>
<evidence type="ECO:0000313" key="3">
    <source>
        <dbReference type="EMBL" id="KAK6356764.1"/>
    </source>
</evidence>
<protein>
    <recommendedName>
        <fullName evidence="2">Alpha/beta hydrolase fold-3 domain-containing protein</fullName>
    </recommendedName>
</protein>
<keyword evidence="1" id="KW-0378">Hydrolase</keyword>
<dbReference type="EMBL" id="JAVHNR010000001">
    <property type="protein sequence ID" value="KAK6356764.1"/>
    <property type="molecule type" value="Genomic_DNA"/>
</dbReference>
<proteinExistence type="predicted"/>
<accession>A0AAN8NH26</accession>
<sequence length="337" mass="37680">MLALIKANIQPILTLFTLRPVAFTYRWRYFAFTPGFWLINTMKYLPWIFSSAYRTYYIPSTHGGHNIRVIVFEPVYGPSSPAKSKPRPLHFTVHGGAFMPGIAEQNADIAHRVCRDTGAVTVSVQYRGAPRLMYPAAHDDVDDALAYFLSPEAAQKFNLDLNNVTVSGLSAGANLSLSASMHHVGIVKAAVSFCGVVDIRIPPWEKPKPPGFPSSNPIAFLEPVFDSYAGPLRPKHIDDPRLNIILAPASKLPQDILFIIPEVDILLHEETKLVERLKKETEGSDRRVEAVFYEGELHGFPELPGVVSDPVKCEDAWRRMIDFLRVSNEKGGWKWTA</sequence>
<dbReference type="InterPro" id="IPR029058">
    <property type="entry name" value="AB_hydrolase_fold"/>
</dbReference>
<reference evidence="3 4" key="1">
    <citation type="submission" date="2019-10" db="EMBL/GenBank/DDBJ databases">
        <authorList>
            <person name="Palmer J.M."/>
        </authorList>
    </citation>
    <scope>NUCLEOTIDE SEQUENCE [LARGE SCALE GENOMIC DNA]</scope>
    <source>
        <strain evidence="3 4">TWF718</strain>
    </source>
</reference>
<dbReference type="PANTHER" id="PTHR48081">
    <property type="entry name" value="AB HYDROLASE SUPERFAMILY PROTEIN C4A8.06C"/>
    <property type="match status" value="1"/>
</dbReference>
<dbReference type="Proteomes" id="UP001313282">
    <property type="component" value="Unassembled WGS sequence"/>
</dbReference>
<dbReference type="AlphaFoldDB" id="A0AAN8NH26"/>
<dbReference type="SUPFAM" id="SSF53474">
    <property type="entry name" value="alpha/beta-Hydrolases"/>
    <property type="match status" value="1"/>
</dbReference>
<dbReference type="InterPro" id="IPR050300">
    <property type="entry name" value="GDXG_lipolytic_enzyme"/>
</dbReference>
<dbReference type="Gene3D" id="3.40.50.1820">
    <property type="entry name" value="alpha/beta hydrolase"/>
    <property type="match status" value="1"/>
</dbReference>
<feature type="domain" description="Alpha/beta hydrolase fold-3" evidence="2">
    <location>
        <begin position="92"/>
        <end position="300"/>
    </location>
</feature>
<keyword evidence="4" id="KW-1185">Reference proteome</keyword>
<dbReference type="GO" id="GO:0016787">
    <property type="term" value="F:hydrolase activity"/>
    <property type="evidence" value="ECO:0007669"/>
    <property type="project" value="UniProtKB-KW"/>
</dbReference>